<accession>A0A821AU96</accession>
<protein>
    <recommendedName>
        <fullName evidence="1">Exocyst complex component Sec8</fullName>
    </recommendedName>
</protein>
<keyword evidence="1" id="KW-0653">Protein transport</keyword>
<keyword evidence="3" id="KW-1185">Reference proteome</keyword>
<dbReference type="GO" id="GO:0000145">
    <property type="term" value="C:exocyst"/>
    <property type="evidence" value="ECO:0007669"/>
    <property type="project" value="UniProtKB-UniRule"/>
</dbReference>
<dbReference type="GO" id="GO:0090522">
    <property type="term" value="P:vesicle tethering involved in exocytosis"/>
    <property type="evidence" value="ECO:0007669"/>
    <property type="project" value="UniProtKB-UniRule"/>
</dbReference>
<feature type="non-terminal residue" evidence="2">
    <location>
        <position position="1"/>
    </location>
</feature>
<reference evidence="2" key="1">
    <citation type="submission" date="2021-02" db="EMBL/GenBank/DDBJ databases">
        <authorList>
            <person name="Nowell W R."/>
        </authorList>
    </citation>
    <scope>NUCLEOTIDE SEQUENCE</scope>
</reference>
<name>A0A821AU96_9BILA</name>
<gene>
    <name evidence="2" type="ORF">OVN521_LOCUS44462</name>
</gene>
<organism evidence="2 3">
    <name type="scientific">Rotaria magnacalcarata</name>
    <dbReference type="NCBI Taxonomy" id="392030"/>
    <lineage>
        <taxon>Eukaryota</taxon>
        <taxon>Metazoa</taxon>
        <taxon>Spiralia</taxon>
        <taxon>Gnathifera</taxon>
        <taxon>Rotifera</taxon>
        <taxon>Eurotatoria</taxon>
        <taxon>Bdelloidea</taxon>
        <taxon>Philodinida</taxon>
        <taxon>Philodinidae</taxon>
        <taxon>Rotaria</taxon>
    </lineage>
</organism>
<dbReference type="AlphaFoldDB" id="A0A821AU96"/>
<keyword evidence="1" id="KW-0268">Exocytosis</keyword>
<dbReference type="PANTHER" id="PTHR14146">
    <property type="entry name" value="EXOCYST COMPLEX COMPONENT 4"/>
    <property type="match status" value="1"/>
</dbReference>
<dbReference type="GO" id="GO:0006612">
    <property type="term" value="P:protein targeting to membrane"/>
    <property type="evidence" value="ECO:0007669"/>
    <property type="project" value="UniProtKB-UniRule"/>
</dbReference>
<dbReference type="EMBL" id="CAJOBG010067856">
    <property type="protein sequence ID" value="CAF4581910.1"/>
    <property type="molecule type" value="Genomic_DNA"/>
</dbReference>
<evidence type="ECO:0000313" key="3">
    <source>
        <dbReference type="Proteomes" id="UP000663866"/>
    </source>
</evidence>
<dbReference type="Proteomes" id="UP000663866">
    <property type="component" value="Unassembled WGS sequence"/>
</dbReference>
<dbReference type="GO" id="GO:0006893">
    <property type="term" value="P:Golgi to plasma membrane transport"/>
    <property type="evidence" value="ECO:0007669"/>
    <property type="project" value="TreeGrafter"/>
</dbReference>
<dbReference type="GO" id="GO:0015031">
    <property type="term" value="P:protein transport"/>
    <property type="evidence" value="ECO:0007669"/>
    <property type="project" value="UniProtKB-KW"/>
</dbReference>
<sequence length="121" mass="13687">SRKLTEFIRDRFIGRVIKDIRESAQLSSSTTAADRNRLAELVPVVLQKQLQLPIPILQSTYSIFKSCEELCALVKCLPPYAGDFCQAIIDLLLKHRESCNKLFLSIVERNDSPGTSIYSNE</sequence>
<comment type="similarity">
    <text evidence="1">Belongs to the SEC8 family.</text>
</comment>
<comment type="function">
    <text evidence="1">Component of the exocyst complex involved in the docking of exocytic vesicles with fusion sites on the plasma membrane.</text>
</comment>
<proteinExistence type="inferred from homology"/>
<evidence type="ECO:0000313" key="2">
    <source>
        <dbReference type="EMBL" id="CAF4581910.1"/>
    </source>
</evidence>
<dbReference type="InterPro" id="IPR039682">
    <property type="entry name" value="Sec8/EXOC4"/>
</dbReference>
<keyword evidence="1" id="KW-0813">Transport</keyword>
<comment type="caution">
    <text evidence="2">The sequence shown here is derived from an EMBL/GenBank/DDBJ whole genome shotgun (WGS) entry which is preliminary data.</text>
</comment>
<evidence type="ECO:0000256" key="1">
    <source>
        <dbReference type="RuleBase" id="RU367079"/>
    </source>
</evidence>
<dbReference type="PANTHER" id="PTHR14146:SF0">
    <property type="entry name" value="EXOCYST COMPLEX COMPONENT 4"/>
    <property type="match status" value="1"/>
</dbReference>